<reference evidence="1 4" key="3">
    <citation type="journal article" date="2020" name="Nat. Commun.">
        <title>The structures of two archaeal type IV pili illuminate evolutionary relationships.</title>
        <authorList>
            <person name="Wang F."/>
            <person name="Baquero D.P."/>
            <person name="Su Z."/>
            <person name="Beltran L.C."/>
            <person name="Prangishvili D."/>
            <person name="Krupovic M."/>
            <person name="Egelman E.H."/>
        </authorList>
    </citation>
    <scope>NUCLEOTIDE SEQUENCE [LARGE SCALE GENOMIC DNA]</scope>
    <source>
        <strain evidence="1 4">POZ149</strain>
    </source>
</reference>
<sequence length="49" mass="5453">MAKRIKSMENVLQIEPIYEEIYRHPEIRAANEIVCEAGPGGGSDLYSAC</sequence>
<dbReference type="RefSeq" id="WP_009992855.1">
    <property type="nucleotide sequence ID" value="NZ_CP011055.2"/>
</dbReference>
<evidence type="ECO:0000313" key="3">
    <source>
        <dbReference type="Proteomes" id="UP000076770"/>
    </source>
</evidence>
<evidence type="ECO:0000313" key="4">
    <source>
        <dbReference type="Proteomes" id="UP000594632"/>
    </source>
</evidence>
<dbReference type="GeneID" id="44089153"/>
<dbReference type="Proteomes" id="UP000594632">
    <property type="component" value="Chromosome"/>
</dbReference>
<dbReference type="Proteomes" id="UP000076770">
    <property type="component" value="Chromosome i"/>
</dbReference>
<dbReference type="EMBL" id="LT549890">
    <property type="protein sequence ID" value="SAI85227.1"/>
    <property type="molecule type" value="Genomic_DNA"/>
</dbReference>
<proteinExistence type="predicted"/>
<gene>
    <name evidence="1" type="ORF">HFC64_01615</name>
    <name evidence="2" type="ORF">SSOP1_1673</name>
</gene>
<name>A0A157T1D3_SACSO</name>
<accession>A0A157T1D3</accession>
<organism evidence="2 3">
    <name type="scientific">Saccharolobus solfataricus</name>
    <name type="common">Sulfolobus solfataricus</name>
    <dbReference type="NCBI Taxonomy" id="2287"/>
    <lineage>
        <taxon>Archaea</taxon>
        <taxon>Thermoproteota</taxon>
        <taxon>Thermoprotei</taxon>
        <taxon>Sulfolobales</taxon>
        <taxon>Sulfolobaceae</taxon>
        <taxon>Saccharolobus</taxon>
    </lineage>
</organism>
<reference evidence="3" key="1">
    <citation type="submission" date="2016-04" db="EMBL/GenBank/DDBJ databases">
        <authorList>
            <person name="Shah S.A."/>
            <person name="Garrett R.A."/>
        </authorList>
    </citation>
    <scope>NUCLEOTIDE SEQUENCE [LARGE SCALE GENOMIC DNA]</scope>
    <source>
        <strain evidence="3">ATCC 35091 / DSM 1616 / JCM 8930 / NBRC 15331 / P1</strain>
    </source>
</reference>
<evidence type="ECO:0000313" key="1">
    <source>
        <dbReference type="EMBL" id="QPG48830.1"/>
    </source>
</evidence>
<evidence type="ECO:0000313" key="2">
    <source>
        <dbReference type="EMBL" id="SAI85227.1"/>
    </source>
</evidence>
<dbReference type="PATRIC" id="fig|2287.9.peg.1752"/>
<dbReference type="AlphaFoldDB" id="A0A157T1D3"/>
<dbReference type="EMBL" id="CP050869">
    <property type="protein sequence ID" value="QPG48830.1"/>
    <property type="molecule type" value="Genomic_DNA"/>
</dbReference>
<reference evidence="2" key="2">
    <citation type="submission" date="2016-04" db="EMBL/GenBank/DDBJ databases">
        <authorList>
            <person name="Evans L.H."/>
            <person name="Alamgir A."/>
            <person name="Owens N."/>
            <person name="Weber N.D."/>
            <person name="Virtaneva K."/>
            <person name="Barbian K."/>
            <person name="Babar A."/>
            <person name="Rosenke K."/>
        </authorList>
    </citation>
    <scope>NUCLEOTIDE SEQUENCE</scope>
    <source>
        <strain evidence="2">P1</strain>
    </source>
</reference>
<protein>
    <submittedName>
        <fullName evidence="2">Uncharacterized protein</fullName>
    </submittedName>
</protein>
<dbReference type="OrthoDB" id="379352at2157"/>